<evidence type="ECO:0000313" key="2">
    <source>
        <dbReference type="EMBL" id="CAF2745795.1"/>
    </source>
</evidence>
<sequence>MKQVSLDLFHQDKNDFLLMVDRFHWVEPLKKTTTTEVTNIQLDWFYDIGFPKHVRSDGGPQFKSEDFKEFSNFNGIIHEILSPYYTQSNGHAESSVKNMKQ</sequence>
<evidence type="ECO:0000313" key="3">
    <source>
        <dbReference type="Proteomes" id="UP000675881"/>
    </source>
</evidence>
<organism evidence="2 3">
    <name type="scientific">Lepeophtheirus salmonis</name>
    <name type="common">Salmon louse</name>
    <name type="synonym">Caligus salmonis</name>
    <dbReference type="NCBI Taxonomy" id="72036"/>
    <lineage>
        <taxon>Eukaryota</taxon>
        <taxon>Metazoa</taxon>
        <taxon>Ecdysozoa</taxon>
        <taxon>Arthropoda</taxon>
        <taxon>Crustacea</taxon>
        <taxon>Multicrustacea</taxon>
        <taxon>Hexanauplia</taxon>
        <taxon>Copepoda</taxon>
        <taxon>Siphonostomatoida</taxon>
        <taxon>Caligidae</taxon>
        <taxon>Lepeophtheirus</taxon>
    </lineage>
</organism>
<dbReference type="Proteomes" id="UP000675881">
    <property type="component" value="Unassembled WGS sequence"/>
</dbReference>
<dbReference type="GO" id="GO:0003676">
    <property type="term" value="F:nucleic acid binding"/>
    <property type="evidence" value="ECO:0007669"/>
    <property type="project" value="InterPro"/>
</dbReference>
<dbReference type="InterPro" id="IPR001584">
    <property type="entry name" value="Integrase_cat-core"/>
</dbReference>
<dbReference type="PANTHER" id="PTHR37984">
    <property type="entry name" value="PROTEIN CBG26694"/>
    <property type="match status" value="1"/>
</dbReference>
<dbReference type="PROSITE" id="PS50994">
    <property type="entry name" value="INTEGRASE"/>
    <property type="match status" value="1"/>
</dbReference>
<keyword evidence="3" id="KW-1185">Reference proteome</keyword>
<accession>A0A817FFU7</accession>
<dbReference type="SUPFAM" id="SSF53098">
    <property type="entry name" value="Ribonuclease H-like"/>
    <property type="match status" value="1"/>
</dbReference>
<dbReference type="PANTHER" id="PTHR37984:SF5">
    <property type="entry name" value="PROTEIN NYNRIN-LIKE"/>
    <property type="match status" value="1"/>
</dbReference>
<protein>
    <submittedName>
        <fullName evidence="2">(salmon louse) hypothetical protein</fullName>
    </submittedName>
</protein>
<feature type="domain" description="Integrase catalytic" evidence="1">
    <location>
        <begin position="16"/>
        <end position="101"/>
    </location>
</feature>
<name>A0A817FFU7_LEPSM</name>
<dbReference type="Gene3D" id="3.30.420.10">
    <property type="entry name" value="Ribonuclease H-like superfamily/Ribonuclease H"/>
    <property type="match status" value="1"/>
</dbReference>
<dbReference type="InterPro" id="IPR050951">
    <property type="entry name" value="Retrovirus_Pol_polyprotein"/>
</dbReference>
<gene>
    <name evidence="2" type="ORF">LSAA_276</name>
</gene>
<proteinExistence type="predicted"/>
<reference evidence="2" key="1">
    <citation type="submission" date="2021-02" db="EMBL/GenBank/DDBJ databases">
        <authorList>
            <person name="Bekaert M."/>
        </authorList>
    </citation>
    <scope>NUCLEOTIDE SEQUENCE</scope>
    <source>
        <strain evidence="2">IoA-00</strain>
    </source>
</reference>
<dbReference type="InterPro" id="IPR036397">
    <property type="entry name" value="RNaseH_sf"/>
</dbReference>
<dbReference type="InterPro" id="IPR012337">
    <property type="entry name" value="RNaseH-like_sf"/>
</dbReference>
<comment type="caution">
    <text evidence="2">The sequence shown here is derived from an EMBL/GenBank/DDBJ whole genome shotgun (WGS) entry which is preliminary data.</text>
</comment>
<evidence type="ECO:0000259" key="1">
    <source>
        <dbReference type="PROSITE" id="PS50994"/>
    </source>
</evidence>
<dbReference type="AlphaFoldDB" id="A0A817FFU7"/>
<dbReference type="EMBL" id="CAJNVT010000113">
    <property type="protein sequence ID" value="CAF2745795.1"/>
    <property type="molecule type" value="Genomic_DNA"/>
</dbReference>
<dbReference type="GO" id="GO:0015074">
    <property type="term" value="P:DNA integration"/>
    <property type="evidence" value="ECO:0007669"/>
    <property type="project" value="InterPro"/>
</dbReference>